<reference evidence="1" key="1">
    <citation type="submission" date="2021-04" db="EMBL/GenBank/DDBJ databases">
        <title>Microbacterium tenobrionis sp. nov. and Microbacterium allomyrinae sp. nov., isolated from larvae of Tenobrio molitor and Allomyrina dichotoma, respectively.</title>
        <authorList>
            <person name="Lee S.D."/>
        </authorList>
    </citation>
    <scope>NUCLEOTIDE SEQUENCE</scope>
    <source>
        <strain evidence="1">BWT-G7</strain>
    </source>
</reference>
<keyword evidence="2" id="KW-1185">Reference proteome</keyword>
<gene>
    <name evidence="1" type="ORF">KEC57_10520</name>
</gene>
<evidence type="ECO:0000313" key="2">
    <source>
        <dbReference type="Proteomes" id="UP001139354"/>
    </source>
</evidence>
<dbReference type="SUPFAM" id="SSF51735">
    <property type="entry name" value="NAD(P)-binding Rossmann-fold domains"/>
    <property type="match status" value="1"/>
</dbReference>
<name>A0A9X1LVL7_9MICO</name>
<evidence type="ECO:0000313" key="1">
    <source>
        <dbReference type="EMBL" id="MCC2032611.1"/>
    </source>
</evidence>
<dbReference type="InterPro" id="IPR036291">
    <property type="entry name" value="NAD(P)-bd_dom_sf"/>
</dbReference>
<dbReference type="RefSeq" id="WP_229384580.1">
    <property type="nucleotide sequence ID" value="NZ_JAGTTN010000003.1"/>
</dbReference>
<dbReference type="PANTHER" id="PTHR43431:SF7">
    <property type="entry name" value="OXIDOREDUCTASE, SHORT CHAIN DEHYDROGENASE_REDUCTASE FAMILY (AFU_ORTHOLOGUE AFUA_5G14000)"/>
    <property type="match status" value="1"/>
</dbReference>
<dbReference type="Gene3D" id="3.40.50.720">
    <property type="entry name" value="NAD(P)-binding Rossmann-like Domain"/>
    <property type="match status" value="1"/>
</dbReference>
<dbReference type="EMBL" id="JAGTTN010000003">
    <property type="protein sequence ID" value="MCC2032611.1"/>
    <property type="molecule type" value="Genomic_DNA"/>
</dbReference>
<organism evidence="1 2">
    <name type="scientific">Microbacterium allomyrinae</name>
    <dbReference type="NCBI Taxonomy" id="2830666"/>
    <lineage>
        <taxon>Bacteria</taxon>
        <taxon>Bacillati</taxon>
        <taxon>Actinomycetota</taxon>
        <taxon>Actinomycetes</taxon>
        <taxon>Micrococcales</taxon>
        <taxon>Microbacteriaceae</taxon>
        <taxon>Microbacterium</taxon>
    </lineage>
</organism>
<dbReference type="Pfam" id="PF00106">
    <property type="entry name" value="adh_short"/>
    <property type="match status" value="1"/>
</dbReference>
<accession>A0A9X1LVL7</accession>
<protein>
    <submittedName>
        <fullName evidence="1">SDR family NAD(P)-dependent oxidoreductase</fullName>
    </submittedName>
</protein>
<dbReference type="InterPro" id="IPR002347">
    <property type="entry name" value="SDR_fam"/>
</dbReference>
<dbReference type="PANTHER" id="PTHR43431">
    <property type="entry name" value="OXIDOREDUCTASE, SHORT CHAIN DEHYDROGENASE/REDUCTASE FAMILY (AFU_ORTHOLOGUE AFUA_5G14000)"/>
    <property type="match status" value="1"/>
</dbReference>
<dbReference type="Proteomes" id="UP001139354">
    <property type="component" value="Unassembled WGS sequence"/>
</dbReference>
<proteinExistence type="predicted"/>
<sequence>MSTIAIVGAGTGLGAAVAREFAQHGFSIALISRTQAHVDAIATELRESGATAYGFAADVRDGQQLASALGRAARTLGPIEVLQYSPVPHSDFMKPVLDTTAAELRGPIEQSVYGPITAVQEVLPGMRALRRGTIIFVNGGSAVRPAIRYAGTSIAFAAESAYGQLLHGALAEENIHVSQLIIPGAIEPGDPTNDPTTIAKTLWTLHTDRNVYRHFTRPLD</sequence>
<comment type="caution">
    <text evidence="1">The sequence shown here is derived from an EMBL/GenBank/DDBJ whole genome shotgun (WGS) entry which is preliminary data.</text>
</comment>
<dbReference type="AlphaFoldDB" id="A0A9X1LVL7"/>